<dbReference type="NCBIfam" id="TIGR04387">
    <property type="entry name" value="capsid_maj_N4"/>
    <property type="match status" value="1"/>
</dbReference>
<gene>
    <name evidence="1" type="ORF">J2S59_000295</name>
</gene>
<organism evidence="1 2">
    <name type="scientific">Nocardioides massiliensis</name>
    <dbReference type="NCBI Taxonomy" id="1325935"/>
    <lineage>
        <taxon>Bacteria</taxon>
        <taxon>Bacillati</taxon>
        <taxon>Actinomycetota</taxon>
        <taxon>Actinomycetes</taxon>
        <taxon>Propionibacteriales</taxon>
        <taxon>Nocardioidaceae</taxon>
        <taxon>Nocardioides</taxon>
    </lineage>
</organism>
<reference evidence="1 2" key="1">
    <citation type="submission" date="2023-07" db="EMBL/GenBank/DDBJ databases">
        <title>Sequencing the genomes of 1000 actinobacteria strains.</title>
        <authorList>
            <person name="Klenk H.-P."/>
        </authorList>
    </citation>
    <scope>NUCLEOTIDE SEQUENCE [LARGE SCALE GENOMIC DNA]</scope>
    <source>
        <strain evidence="1 2">GD13</strain>
    </source>
</reference>
<dbReference type="Proteomes" id="UP001240447">
    <property type="component" value="Unassembled WGS sequence"/>
</dbReference>
<evidence type="ECO:0000313" key="1">
    <source>
        <dbReference type="EMBL" id="MDP9820486.1"/>
    </source>
</evidence>
<sequence>MADAFISTSTLPASVKTALDMYVRAELRHQPILRTLADTRPVQVDRPGSSIALYTASDLAPSTTPLSETADPDFVALPDPTAVTLTPYEYGNATISTVKVGATSFHDIDPYQRDRVVHNMRDSLDVLVRDVVSAGTNVRYAGTATSTATVDNDDVITSDDVRTIVTKLRSAGAPARLADLYWCGIHPDVAHDLRREVGNTGWMEAHKYAAPGVFWPGVTGVYQGVYFQESARMKVAADGVDLDGAGAGTAQAKVYRTVFAGKEALAEGVVVEPEVRVGVVPDRLNRFQPLGWYGFLGWARFREACLWRLESGSSINA</sequence>
<keyword evidence="2" id="KW-1185">Reference proteome</keyword>
<comment type="caution">
    <text evidence="1">The sequence shown here is derived from an EMBL/GenBank/DDBJ whole genome shotgun (WGS) entry which is preliminary data.</text>
</comment>
<dbReference type="EMBL" id="JAUSQM010000001">
    <property type="protein sequence ID" value="MDP9820486.1"/>
    <property type="molecule type" value="Genomic_DNA"/>
</dbReference>
<proteinExistence type="predicted"/>
<evidence type="ECO:0000313" key="2">
    <source>
        <dbReference type="Proteomes" id="UP001240447"/>
    </source>
</evidence>
<name>A0ABT9NJF9_9ACTN</name>
<dbReference type="RefSeq" id="WP_068117783.1">
    <property type="nucleotide sequence ID" value="NZ_CCXJ01000105.1"/>
</dbReference>
<accession>A0ABT9NJF9</accession>
<protein>
    <submittedName>
        <fullName evidence="1">N4-gp56 family major capsid protein</fullName>
    </submittedName>
</protein>